<feature type="compositionally biased region" description="Basic residues" evidence="1">
    <location>
        <begin position="13"/>
        <end position="22"/>
    </location>
</feature>
<dbReference type="InterPro" id="IPR052586">
    <property type="entry name" value="ASCC2"/>
</dbReference>
<gene>
    <name evidence="3" type="ORF">HU200_048424</name>
</gene>
<feature type="compositionally biased region" description="Gly residues" evidence="1">
    <location>
        <begin position="888"/>
        <end position="900"/>
    </location>
</feature>
<dbReference type="Proteomes" id="UP000636709">
    <property type="component" value="Unassembled WGS sequence"/>
</dbReference>
<feature type="region of interest" description="Disordered" evidence="1">
    <location>
        <begin position="665"/>
        <end position="722"/>
    </location>
</feature>
<dbReference type="SMART" id="SM00546">
    <property type="entry name" value="CUE"/>
    <property type="match status" value="1"/>
</dbReference>
<protein>
    <recommendedName>
        <fullName evidence="2">CUE domain-containing protein</fullName>
    </recommendedName>
</protein>
<dbReference type="Pfam" id="PF02845">
    <property type="entry name" value="CUE"/>
    <property type="match status" value="1"/>
</dbReference>
<evidence type="ECO:0000313" key="3">
    <source>
        <dbReference type="EMBL" id="KAF8673677.1"/>
    </source>
</evidence>
<dbReference type="Gene3D" id="1.10.8.10">
    <property type="entry name" value="DNA helicase RuvA subunit, C-terminal domain"/>
    <property type="match status" value="1"/>
</dbReference>
<evidence type="ECO:0000256" key="1">
    <source>
        <dbReference type="SAM" id="MobiDB-lite"/>
    </source>
</evidence>
<feature type="compositionally biased region" description="Low complexity" evidence="1">
    <location>
        <begin position="23"/>
        <end position="42"/>
    </location>
</feature>
<dbReference type="InterPro" id="IPR009060">
    <property type="entry name" value="UBA-like_sf"/>
</dbReference>
<organism evidence="3 4">
    <name type="scientific">Digitaria exilis</name>
    <dbReference type="NCBI Taxonomy" id="1010633"/>
    <lineage>
        <taxon>Eukaryota</taxon>
        <taxon>Viridiplantae</taxon>
        <taxon>Streptophyta</taxon>
        <taxon>Embryophyta</taxon>
        <taxon>Tracheophyta</taxon>
        <taxon>Spermatophyta</taxon>
        <taxon>Magnoliopsida</taxon>
        <taxon>Liliopsida</taxon>
        <taxon>Poales</taxon>
        <taxon>Poaceae</taxon>
        <taxon>PACMAD clade</taxon>
        <taxon>Panicoideae</taxon>
        <taxon>Panicodae</taxon>
        <taxon>Paniceae</taxon>
        <taxon>Anthephorinae</taxon>
        <taxon>Digitaria</taxon>
    </lineage>
</organism>
<dbReference type="CDD" id="cd14364">
    <property type="entry name" value="CUE_ASCC2"/>
    <property type="match status" value="1"/>
</dbReference>
<dbReference type="SUPFAM" id="SSF46934">
    <property type="entry name" value="UBA-like"/>
    <property type="match status" value="1"/>
</dbReference>
<sequence>MSSAPPAHQSRASQHRRQHHNPGPRQQPPQQQRYVPKSAAPAAPKPSPPSQPSLTTALRSSTASSSASGSDSGAGRSTSGSAGGGAADGFVAYLPHDEAAAAGLGGLDAHEAQAVVDLLNDALSALLRAKPREFWRQGKCKHSPGYWSLIEPAIARFCVVDRLNLNTSLHAFLDSYLQFRHRWYDLPHRAPKGAVASLVVGELELCRRVFMVLYRISSNKDPGAGRGESLSIKEHTGRIYTVFTIPQCSIVALLLEKKLLDLPKLLDICAIYEHDNKKLTSSLVTNAINVQPNALDGINIVIPQFLGIFHTMHDRCMASLQVLTSTGSVDNGYVQLHKDFLEALDFINDAIVTLDSFVGAYQPAALLFCANFEMSYGVEELLNTLSRLHDSLLPSLLQGFKVMSKSQSNGEASPDSMLSDTALGIKMLSKRAVRFGWRLLHYCYLNDQLKEHDAETSTKMFPANVEDPMIRGDILVQTLKDINREATYSSQLNLGNTFLQSIESEFQLISRIDDIRNKGWIYMDDEQFQFISRLCGSTRTWNSVPDLPVSSHGGELQQKDEETAMVESKISQIRDLFPDYGKGFLAACLEAYNLNPEEVIQRILEGTLHQDLLALDTSLEEMPQKNLAPTAVKDKGKGILVESAPQITVKPHKVAEARYIVQDGPSSATSSASHGPSSATSASQGPSSAVSSEIQGSSISSVSSVPHGRFTRKANDDFPDTAILDSKNAKDAVRSVILDSQYEYEDEYDDSFDDLGFSVVESSYEEADGANDTDASSHGPRWSSQKKPQFYVKDGKNYSYKVAGSVAVSNAREAAAMTQTQKDTIYGLGRGGNVPFGVPNRQHIDVEEEEVDVANNYGRGVSNPRGRGRRGGMGQGNPLEENENPSGRGYGHSGRRGGWNQGNLAEENGNPNGQQGFGRGSRRGGSNQGNPAEEDANSNGRQQGFGRGARRGGRNHDRSAEDNEDHDPAQGFARGGTAPRGGGPGRGGGRNHHRRDRAMKKHMQGLTGL</sequence>
<dbReference type="EMBL" id="JACEFO010002202">
    <property type="protein sequence ID" value="KAF8673677.1"/>
    <property type="molecule type" value="Genomic_DNA"/>
</dbReference>
<feature type="region of interest" description="Disordered" evidence="1">
    <location>
        <begin position="847"/>
        <end position="1009"/>
    </location>
</feature>
<evidence type="ECO:0000313" key="4">
    <source>
        <dbReference type="Proteomes" id="UP000636709"/>
    </source>
</evidence>
<dbReference type="PANTHER" id="PTHR21494">
    <property type="entry name" value="ACTIVATING SIGNAL COINTEGRATOR 1 COMPLEX SUBUNIT 2 ASC-1 COMPLEX SUBUNIT P100"/>
    <property type="match status" value="1"/>
</dbReference>
<keyword evidence="4" id="KW-1185">Reference proteome</keyword>
<name>A0A835EBY0_9POAL</name>
<feature type="region of interest" description="Disordered" evidence="1">
    <location>
        <begin position="1"/>
        <end position="82"/>
    </location>
</feature>
<feature type="domain" description="CUE" evidence="2">
    <location>
        <begin position="565"/>
        <end position="608"/>
    </location>
</feature>
<dbReference type="PANTHER" id="PTHR21494:SF0">
    <property type="entry name" value="ACTIVATING SIGNAL COINTEGRATOR 1 COMPLEX SUBUNIT 2"/>
    <property type="match status" value="1"/>
</dbReference>
<comment type="caution">
    <text evidence="3">The sequence shown here is derived from an EMBL/GenBank/DDBJ whole genome shotgun (WGS) entry which is preliminary data.</text>
</comment>
<dbReference type="InterPro" id="IPR003892">
    <property type="entry name" value="CUE"/>
</dbReference>
<dbReference type="InterPro" id="IPR041800">
    <property type="entry name" value="ASCC2_CUE"/>
</dbReference>
<evidence type="ECO:0000259" key="2">
    <source>
        <dbReference type="PROSITE" id="PS51140"/>
    </source>
</evidence>
<accession>A0A835EBY0</accession>
<feature type="compositionally biased region" description="Low complexity" evidence="1">
    <location>
        <begin position="52"/>
        <end position="80"/>
    </location>
</feature>
<dbReference type="GO" id="GO:0043130">
    <property type="term" value="F:ubiquitin binding"/>
    <property type="evidence" value="ECO:0007669"/>
    <property type="project" value="InterPro"/>
</dbReference>
<reference evidence="3" key="1">
    <citation type="submission" date="2020-07" db="EMBL/GenBank/DDBJ databases">
        <title>Genome sequence and genetic diversity analysis of an under-domesticated orphan crop, white fonio (Digitaria exilis).</title>
        <authorList>
            <person name="Bennetzen J.L."/>
            <person name="Chen S."/>
            <person name="Ma X."/>
            <person name="Wang X."/>
            <person name="Yssel A.E.J."/>
            <person name="Chaluvadi S.R."/>
            <person name="Johnson M."/>
            <person name="Gangashetty P."/>
            <person name="Hamidou F."/>
            <person name="Sanogo M.D."/>
            <person name="Zwaenepoel A."/>
            <person name="Wallace J."/>
            <person name="Van De Peer Y."/>
            <person name="Van Deynze A."/>
        </authorList>
    </citation>
    <scope>NUCLEOTIDE SEQUENCE</scope>
    <source>
        <tissue evidence="3">Leaves</tissue>
    </source>
</reference>
<feature type="compositionally biased region" description="Low complexity" evidence="1">
    <location>
        <begin position="665"/>
        <end position="705"/>
    </location>
</feature>
<feature type="compositionally biased region" description="Basic residues" evidence="1">
    <location>
        <begin position="989"/>
        <end position="1003"/>
    </location>
</feature>
<dbReference type="OrthoDB" id="5577209at2759"/>
<feature type="compositionally biased region" description="Gly residues" evidence="1">
    <location>
        <begin position="978"/>
        <end position="988"/>
    </location>
</feature>
<dbReference type="PROSITE" id="PS51140">
    <property type="entry name" value="CUE"/>
    <property type="match status" value="1"/>
</dbReference>
<dbReference type="AlphaFoldDB" id="A0A835EBY0"/>
<feature type="region of interest" description="Disordered" evidence="1">
    <location>
        <begin position="764"/>
        <end position="788"/>
    </location>
</feature>
<proteinExistence type="predicted"/>